<keyword evidence="2" id="KW-1133">Transmembrane helix</keyword>
<feature type="transmembrane region" description="Helical" evidence="2">
    <location>
        <begin position="55"/>
        <end position="74"/>
    </location>
</feature>
<keyword evidence="2" id="KW-0812">Transmembrane</keyword>
<accession>A0A444YMX4</accession>
<evidence type="ECO:0008006" key="5">
    <source>
        <dbReference type="Google" id="ProtNLM"/>
    </source>
</evidence>
<protein>
    <recommendedName>
        <fullName evidence="5">Amino acid transporter transmembrane domain-containing protein</fullName>
    </recommendedName>
</protein>
<comment type="caution">
    <text evidence="3">The sequence shown here is derived from an EMBL/GenBank/DDBJ whole genome shotgun (WGS) entry which is preliminary data.</text>
</comment>
<evidence type="ECO:0000256" key="1">
    <source>
        <dbReference type="SAM" id="MobiDB-lite"/>
    </source>
</evidence>
<dbReference type="EMBL" id="SDMP01000016">
    <property type="protein sequence ID" value="RYR03247.1"/>
    <property type="molecule type" value="Genomic_DNA"/>
</dbReference>
<keyword evidence="2" id="KW-0472">Membrane</keyword>
<proteinExistence type="predicted"/>
<evidence type="ECO:0000256" key="2">
    <source>
        <dbReference type="SAM" id="Phobius"/>
    </source>
</evidence>
<reference evidence="3 4" key="1">
    <citation type="submission" date="2019-01" db="EMBL/GenBank/DDBJ databases">
        <title>Sequencing of cultivated peanut Arachis hypogaea provides insights into genome evolution and oil improvement.</title>
        <authorList>
            <person name="Chen X."/>
        </authorList>
    </citation>
    <scope>NUCLEOTIDE SEQUENCE [LARGE SCALE GENOMIC DNA]</scope>
    <source>
        <strain evidence="4">cv. Fuhuasheng</strain>
        <tissue evidence="3">Leaves</tissue>
    </source>
</reference>
<feature type="transmembrane region" description="Helical" evidence="2">
    <location>
        <begin position="32"/>
        <end position="49"/>
    </location>
</feature>
<gene>
    <name evidence="3" type="ORF">Ahy_B06g082103</name>
</gene>
<name>A0A444YMX4_ARAHY</name>
<sequence length="83" mass="9198">MGKNDSNHENHKDGNDNVKVPETMHQISSDSWFQVAFVLTIGINSAYVLGYSDTILVPLGLVILLYADALVAMLHESRGTRRI</sequence>
<dbReference type="STRING" id="3818.A0A444YMX4"/>
<feature type="compositionally biased region" description="Basic and acidic residues" evidence="1">
    <location>
        <begin position="1"/>
        <end position="16"/>
    </location>
</feature>
<dbReference type="AlphaFoldDB" id="A0A444YMX4"/>
<evidence type="ECO:0000313" key="4">
    <source>
        <dbReference type="Proteomes" id="UP000289738"/>
    </source>
</evidence>
<evidence type="ECO:0000313" key="3">
    <source>
        <dbReference type="EMBL" id="RYR03247.1"/>
    </source>
</evidence>
<keyword evidence="4" id="KW-1185">Reference proteome</keyword>
<organism evidence="3 4">
    <name type="scientific">Arachis hypogaea</name>
    <name type="common">Peanut</name>
    <dbReference type="NCBI Taxonomy" id="3818"/>
    <lineage>
        <taxon>Eukaryota</taxon>
        <taxon>Viridiplantae</taxon>
        <taxon>Streptophyta</taxon>
        <taxon>Embryophyta</taxon>
        <taxon>Tracheophyta</taxon>
        <taxon>Spermatophyta</taxon>
        <taxon>Magnoliopsida</taxon>
        <taxon>eudicotyledons</taxon>
        <taxon>Gunneridae</taxon>
        <taxon>Pentapetalae</taxon>
        <taxon>rosids</taxon>
        <taxon>fabids</taxon>
        <taxon>Fabales</taxon>
        <taxon>Fabaceae</taxon>
        <taxon>Papilionoideae</taxon>
        <taxon>50 kb inversion clade</taxon>
        <taxon>dalbergioids sensu lato</taxon>
        <taxon>Dalbergieae</taxon>
        <taxon>Pterocarpus clade</taxon>
        <taxon>Arachis</taxon>
    </lineage>
</organism>
<dbReference type="Proteomes" id="UP000289738">
    <property type="component" value="Chromosome B06"/>
</dbReference>
<feature type="region of interest" description="Disordered" evidence="1">
    <location>
        <begin position="1"/>
        <end position="20"/>
    </location>
</feature>